<dbReference type="PANTHER" id="PTHR14239:SF0">
    <property type="entry name" value="F420-DEPENDENT NADP REDUCTASE"/>
    <property type="match status" value="1"/>
</dbReference>
<proteinExistence type="predicted"/>
<feature type="domain" description="Pyrroline-5-carboxylate reductase catalytic N-terminal" evidence="2">
    <location>
        <begin position="9"/>
        <end position="116"/>
    </location>
</feature>
<dbReference type="InterPro" id="IPR036291">
    <property type="entry name" value="NAD(P)-bd_dom_sf"/>
</dbReference>
<dbReference type="GO" id="GO:0005886">
    <property type="term" value="C:plasma membrane"/>
    <property type="evidence" value="ECO:0007669"/>
    <property type="project" value="TreeGrafter"/>
</dbReference>
<keyword evidence="4" id="KW-1185">Reference proteome</keyword>
<keyword evidence="1" id="KW-0560">Oxidoreductase</keyword>
<organism evidence="3 4">
    <name type="scientific">Reticulomyxa filosa</name>
    <dbReference type="NCBI Taxonomy" id="46433"/>
    <lineage>
        <taxon>Eukaryota</taxon>
        <taxon>Sar</taxon>
        <taxon>Rhizaria</taxon>
        <taxon>Retaria</taxon>
        <taxon>Foraminifera</taxon>
        <taxon>Monothalamids</taxon>
        <taxon>Reticulomyxidae</taxon>
        <taxon>Reticulomyxa</taxon>
    </lineage>
</organism>
<evidence type="ECO:0000256" key="1">
    <source>
        <dbReference type="ARBA" id="ARBA00023002"/>
    </source>
</evidence>
<dbReference type="SUPFAM" id="SSF51735">
    <property type="entry name" value="NAD(P)-binding Rossmann-fold domains"/>
    <property type="match status" value="1"/>
</dbReference>
<protein>
    <submittedName>
        <fullName evidence="3">NADPH-dependent reductase</fullName>
    </submittedName>
</protein>
<reference evidence="3 4" key="1">
    <citation type="journal article" date="2013" name="Curr. Biol.">
        <title>The Genome of the Foraminiferan Reticulomyxa filosa.</title>
        <authorList>
            <person name="Glockner G."/>
            <person name="Hulsmann N."/>
            <person name="Schleicher M."/>
            <person name="Noegel A.A."/>
            <person name="Eichinger L."/>
            <person name="Gallinger C."/>
            <person name="Pawlowski J."/>
            <person name="Sierra R."/>
            <person name="Euteneuer U."/>
            <person name="Pillet L."/>
            <person name="Moustafa A."/>
            <person name="Platzer M."/>
            <person name="Groth M."/>
            <person name="Szafranski K."/>
            <person name="Schliwa M."/>
        </authorList>
    </citation>
    <scope>NUCLEOTIDE SEQUENCE [LARGE SCALE GENOMIC DNA]</scope>
</reference>
<dbReference type="InterPro" id="IPR051267">
    <property type="entry name" value="STEAP_metalloreductase"/>
</dbReference>
<dbReference type="GO" id="GO:0008823">
    <property type="term" value="F:cupric reductase (NADH) activity"/>
    <property type="evidence" value="ECO:0007669"/>
    <property type="project" value="TreeGrafter"/>
</dbReference>
<dbReference type="InterPro" id="IPR028939">
    <property type="entry name" value="P5C_Rdtase_cat_N"/>
</dbReference>
<dbReference type="Gene3D" id="3.40.50.720">
    <property type="entry name" value="NAD(P)-binding Rossmann-like Domain"/>
    <property type="match status" value="1"/>
</dbReference>
<comment type="caution">
    <text evidence="3">The sequence shown here is derived from an EMBL/GenBank/DDBJ whole genome shotgun (WGS) entry which is preliminary data.</text>
</comment>
<evidence type="ECO:0000313" key="3">
    <source>
        <dbReference type="EMBL" id="ETO35512.1"/>
    </source>
</evidence>
<name>X6PCW3_RETFI</name>
<dbReference type="Pfam" id="PF03807">
    <property type="entry name" value="F420_oxidored"/>
    <property type="match status" value="1"/>
</dbReference>
<dbReference type="Proteomes" id="UP000023152">
    <property type="component" value="Unassembled WGS sequence"/>
</dbReference>
<accession>X6PCW3</accession>
<sequence>MSQAPEVKTIGIVGTGDVGIALARGFLRDGHKVVMGTRKPDGKEKEFLEKLTKTAFEDEKQGLSKHTEGFSLTTQEKAAHQGDVVILAVNWAAVEHVCKELKDHLKGKIVVDVNNPLHFEGGKFLGLLPLKDSKGNNRSGGEVVQEALPQSKGLLFLFYFCFVRL</sequence>
<dbReference type="AlphaFoldDB" id="X6PCW3"/>
<dbReference type="EMBL" id="ASPP01001546">
    <property type="protein sequence ID" value="ETO35512.1"/>
    <property type="molecule type" value="Genomic_DNA"/>
</dbReference>
<gene>
    <name evidence="3" type="ORF">RFI_01556</name>
</gene>
<evidence type="ECO:0000313" key="4">
    <source>
        <dbReference type="Proteomes" id="UP000023152"/>
    </source>
</evidence>
<evidence type="ECO:0000259" key="2">
    <source>
        <dbReference type="Pfam" id="PF03807"/>
    </source>
</evidence>
<dbReference type="GO" id="GO:0015677">
    <property type="term" value="P:copper ion import"/>
    <property type="evidence" value="ECO:0007669"/>
    <property type="project" value="TreeGrafter"/>
</dbReference>
<dbReference type="PANTHER" id="PTHR14239">
    <property type="entry name" value="DUDULIN-RELATED"/>
    <property type="match status" value="1"/>
</dbReference>
<dbReference type="GO" id="GO:0052851">
    <property type="term" value="F:ferric-chelate reductase (NADPH) activity"/>
    <property type="evidence" value="ECO:0007669"/>
    <property type="project" value="TreeGrafter"/>
</dbReference>
<dbReference type="OrthoDB" id="550646at2759"/>